<dbReference type="InterPro" id="IPR029055">
    <property type="entry name" value="Ntn_hydrolases_N"/>
</dbReference>
<gene>
    <name evidence="1" type="ORF">FNB15_06575</name>
</gene>
<organism evidence="1 2">
    <name type="scientific">Ferrovibrio terrae</name>
    <dbReference type="NCBI Taxonomy" id="2594003"/>
    <lineage>
        <taxon>Bacteria</taxon>
        <taxon>Pseudomonadati</taxon>
        <taxon>Pseudomonadota</taxon>
        <taxon>Alphaproteobacteria</taxon>
        <taxon>Rhodospirillales</taxon>
        <taxon>Rhodospirillaceae</taxon>
        <taxon>Ferrovibrio</taxon>
    </lineage>
</organism>
<dbReference type="Gene3D" id="3.60.20.10">
    <property type="entry name" value="Glutamine Phosphoribosylpyrophosphate, subunit 1, domain 1"/>
    <property type="match status" value="1"/>
</dbReference>
<reference evidence="1 2" key="1">
    <citation type="submission" date="2019-07" db="EMBL/GenBank/DDBJ databases">
        <title>Genome sequencing for Ferrovibrio sp. K5.</title>
        <authorList>
            <person name="Park S.-J."/>
        </authorList>
    </citation>
    <scope>NUCLEOTIDE SEQUENCE [LARGE SCALE GENOMIC DNA]</scope>
    <source>
        <strain evidence="1 2">K5</strain>
    </source>
</reference>
<dbReference type="PIRSF" id="PIRSF009120">
    <property type="entry name" value="UCP009120_prtse"/>
    <property type="match status" value="1"/>
</dbReference>
<dbReference type="InterPro" id="IPR016545">
    <property type="entry name" value="UCP009120_prtse"/>
</dbReference>
<dbReference type="RefSeq" id="WP_144067939.1">
    <property type="nucleotide sequence ID" value="NZ_CP041636.1"/>
</dbReference>
<dbReference type="Proteomes" id="UP000317496">
    <property type="component" value="Chromosome"/>
</dbReference>
<name>A0A516GZK6_9PROT</name>
<accession>A0A516GZK6</accession>
<evidence type="ECO:0000313" key="1">
    <source>
        <dbReference type="EMBL" id="QDO96958.1"/>
    </source>
</evidence>
<dbReference type="SUPFAM" id="SSF56235">
    <property type="entry name" value="N-terminal nucleophile aminohydrolases (Ntn hydrolases)"/>
    <property type="match status" value="1"/>
</dbReference>
<dbReference type="KEGG" id="fer:FNB15_06575"/>
<dbReference type="EMBL" id="CP041636">
    <property type="protein sequence ID" value="QDO96958.1"/>
    <property type="molecule type" value="Genomic_DNA"/>
</dbReference>
<protein>
    <submittedName>
        <fullName evidence="1">Peptidase</fullName>
    </submittedName>
</protein>
<dbReference type="AlphaFoldDB" id="A0A516GZK6"/>
<evidence type="ECO:0000313" key="2">
    <source>
        <dbReference type="Proteomes" id="UP000317496"/>
    </source>
</evidence>
<sequence>MTYCVGLLLDDGIVMLSDSRTNAGVDSISTFGKMHAWQKDGDRALVLTTAGNLSLSQSVVTLLKDGFADEDGKACDLMQATSMFEAAGMVGAAIREVARRDGEGLKEQGVEPNLSMLLGGQIGNRPHELYLLYYAGNFIKATEDTPFLQIGEIKYGKPILDRVITPATPLVQAAKCALVSMDSTLRSNISVGLPLDLAILPKGALKFALKKRITDQEPYFASIRGLWGEGLRKVFQTIPDPDWGV</sequence>
<proteinExistence type="predicted"/>
<dbReference type="OrthoDB" id="9786336at2"/>
<keyword evidence="2" id="KW-1185">Reference proteome</keyword>